<keyword evidence="1" id="KW-0732">Signal</keyword>
<dbReference type="InterPro" id="IPR036278">
    <property type="entry name" value="Sialidase_sf"/>
</dbReference>
<dbReference type="AlphaFoldDB" id="A0A518DKZ9"/>
<organism evidence="2 3">
    <name type="scientific">Lignipirellula cremea</name>
    <dbReference type="NCBI Taxonomy" id="2528010"/>
    <lineage>
        <taxon>Bacteria</taxon>
        <taxon>Pseudomonadati</taxon>
        <taxon>Planctomycetota</taxon>
        <taxon>Planctomycetia</taxon>
        <taxon>Pirellulales</taxon>
        <taxon>Pirellulaceae</taxon>
        <taxon>Lignipirellula</taxon>
    </lineage>
</organism>
<dbReference type="OrthoDB" id="239169at2"/>
<accession>A0A518DKZ9</accession>
<reference evidence="2 3" key="1">
    <citation type="submission" date="2019-02" db="EMBL/GenBank/DDBJ databases">
        <title>Deep-cultivation of Planctomycetes and their phenomic and genomic characterization uncovers novel biology.</title>
        <authorList>
            <person name="Wiegand S."/>
            <person name="Jogler M."/>
            <person name="Boedeker C."/>
            <person name="Pinto D."/>
            <person name="Vollmers J."/>
            <person name="Rivas-Marin E."/>
            <person name="Kohn T."/>
            <person name="Peeters S.H."/>
            <person name="Heuer A."/>
            <person name="Rast P."/>
            <person name="Oberbeckmann S."/>
            <person name="Bunk B."/>
            <person name="Jeske O."/>
            <person name="Meyerdierks A."/>
            <person name="Storesund J.E."/>
            <person name="Kallscheuer N."/>
            <person name="Luecker S."/>
            <person name="Lage O.M."/>
            <person name="Pohl T."/>
            <person name="Merkel B.J."/>
            <person name="Hornburger P."/>
            <person name="Mueller R.-W."/>
            <person name="Bruemmer F."/>
            <person name="Labrenz M."/>
            <person name="Spormann A.M."/>
            <person name="Op den Camp H."/>
            <person name="Overmann J."/>
            <person name="Amann R."/>
            <person name="Jetten M.S.M."/>
            <person name="Mascher T."/>
            <person name="Medema M.H."/>
            <person name="Devos D.P."/>
            <person name="Kaster A.-K."/>
            <person name="Ovreas L."/>
            <person name="Rohde M."/>
            <person name="Galperin M.Y."/>
            <person name="Jogler C."/>
        </authorList>
    </citation>
    <scope>NUCLEOTIDE SEQUENCE [LARGE SCALE GENOMIC DNA]</scope>
    <source>
        <strain evidence="2 3">Pla85_3_4</strain>
    </source>
</reference>
<evidence type="ECO:0008006" key="4">
    <source>
        <dbReference type="Google" id="ProtNLM"/>
    </source>
</evidence>
<dbReference type="Proteomes" id="UP000317648">
    <property type="component" value="Chromosome"/>
</dbReference>
<dbReference type="SUPFAM" id="SSF50939">
    <property type="entry name" value="Sialidases"/>
    <property type="match status" value="1"/>
</dbReference>
<keyword evidence="3" id="KW-1185">Reference proteome</keyword>
<gene>
    <name evidence="2" type="ORF">Pla8534_02440</name>
</gene>
<proteinExistence type="predicted"/>
<dbReference type="RefSeq" id="WP_145048498.1">
    <property type="nucleotide sequence ID" value="NZ_CP036433.1"/>
</dbReference>
<dbReference type="KEGG" id="lcre:Pla8534_02440"/>
<evidence type="ECO:0000313" key="3">
    <source>
        <dbReference type="Proteomes" id="UP000317648"/>
    </source>
</evidence>
<evidence type="ECO:0000256" key="1">
    <source>
        <dbReference type="SAM" id="SignalP"/>
    </source>
</evidence>
<protein>
    <recommendedName>
        <fullName evidence="4">BNR/Asp-box repeat protein</fullName>
    </recommendedName>
</protein>
<feature type="chain" id="PRO_5021806890" description="BNR/Asp-box repeat protein" evidence="1">
    <location>
        <begin position="26"/>
        <end position="372"/>
    </location>
</feature>
<evidence type="ECO:0000313" key="2">
    <source>
        <dbReference type="EMBL" id="QDU92496.1"/>
    </source>
</evidence>
<dbReference type="CDD" id="cd15482">
    <property type="entry name" value="Sialidase_non-viral"/>
    <property type="match status" value="1"/>
</dbReference>
<name>A0A518DKZ9_9BACT</name>
<feature type="signal peptide" evidence="1">
    <location>
        <begin position="1"/>
        <end position="25"/>
    </location>
</feature>
<dbReference type="Gene3D" id="2.120.10.10">
    <property type="match status" value="2"/>
</dbReference>
<sequence length="372" mass="39199" precursor="true">MNLQTAWCVLVAALTLGGPVAVLPAAEPVRVAGADSSLKLRQPQAAVNQQGVIFVAMGAENRLYCCRSSDAGLTYGDPVLVGQVSQLALGMRRGPRIAADGKTVAITAIDHACGNLLAWRSADAGDSWQGPVVVNRAERSAREGLHGMAQGPDGFLYCVWLDLRGTGTEIYGASSTDGGGSWSENRRIYASPSGTVCECCNPSVAGDSQGGIYVMWRNEIEGDRDMFACFSRDQGVTFSKARKLGEGSWKLNACPMDGGHLAASAPGKVTTVWRRDHDLFRTTTGEPTEQKLGAGMQPWVVGNSDGVWLAWITQRGGELLLSAPDALRPISLDSQASDPMLASALGGKGPIVAVWESGNPRQPTIMAAVVSP</sequence>
<dbReference type="EMBL" id="CP036433">
    <property type="protein sequence ID" value="QDU92496.1"/>
    <property type="molecule type" value="Genomic_DNA"/>
</dbReference>